<dbReference type="OrthoDB" id="9796690at2"/>
<evidence type="ECO:0000259" key="9">
    <source>
        <dbReference type="Pfam" id="PF01850"/>
    </source>
</evidence>
<organism evidence="10 11">
    <name type="scientific">Sphaerotilus mobilis</name>
    <dbReference type="NCBI Taxonomy" id="47994"/>
    <lineage>
        <taxon>Bacteria</taxon>
        <taxon>Pseudomonadati</taxon>
        <taxon>Pseudomonadota</taxon>
        <taxon>Betaproteobacteria</taxon>
        <taxon>Burkholderiales</taxon>
        <taxon>Sphaerotilaceae</taxon>
        <taxon>Sphaerotilus</taxon>
    </lineage>
</organism>
<feature type="domain" description="PIN" evidence="9">
    <location>
        <begin position="11"/>
        <end position="132"/>
    </location>
</feature>
<comment type="cofactor">
    <cofactor evidence="1 8">
        <name>Mg(2+)</name>
        <dbReference type="ChEBI" id="CHEBI:18420"/>
    </cofactor>
</comment>
<sequence length="144" mass="16277">MATTNWPLRWLLDTNIISEPVRPRPDARVQQLLLAHRDEVALPVTVLQELHHGWQLMPEGRQKQHVGDYLHNIVAFIPIVPLDAIGARLQADLRSKAHRAGRPMSYPDSEIAAIAMAHGLTLVTRNTRDFADRPGLQLANWFSD</sequence>
<dbReference type="Pfam" id="PF01850">
    <property type="entry name" value="PIN"/>
    <property type="match status" value="1"/>
</dbReference>
<proteinExistence type="inferred from homology"/>
<dbReference type="RefSeq" id="WP_130481540.1">
    <property type="nucleotide sequence ID" value="NZ_SGWV01000008.1"/>
</dbReference>
<keyword evidence="3 8" id="KW-0540">Nuclease</keyword>
<evidence type="ECO:0000256" key="3">
    <source>
        <dbReference type="ARBA" id="ARBA00022722"/>
    </source>
</evidence>
<keyword evidence="11" id="KW-1185">Reference proteome</keyword>
<keyword evidence="4 8" id="KW-0479">Metal-binding</keyword>
<dbReference type="InterPro" id="IPR029060">
    <property type="entry name" value="PIN-like_dom_sf"/>
</dbReference>
<evidence type="ECO:0000256" key="1">
    <source>
        <dbReference type="ARBA" id="ARBA00001946"/>
    </source>
</evidence>
<keyword evidence="8" id="KW-0800">Toxin</keyword>
<keyword evidence="6 8" id="KW-0460">Magnesium</keyword>
<dbReference type="GO" id="GO:0004519">
    <property type="term" value="F:endonuclease activity"/>
    <property type="evidence" value="ECO:0007669"/>
    <property type="project" value="UniProtKB-KW"/>
</dbReference>
<keyword evidence="2 8" id="KW-1277">Toxin-antitoxin system</keyword>
<feature type="binding site" evidence="8">
    <location>
        <position position="13"/>
    </location>
    <ligand>
        <name>Mg(2+)</name>
        <dbReference type="ChEBI" id="CHEBI:18420"/>
    </ligand>
</feature>
<reference evidence="10 11" key="1">
    <citation type="submission" date="2019-02" db="EMBL/GenBank/DDBJ databases">
        <title>Genomic Encyclopedia of Type Strains, Phase IV (KMG-IV): sequencing the most valuable type-strain genomes for metagenomic binning, comparative biology and taxonomic classification.</title>
        <authorList>
            <person name="Goeker M."/>
        </authorList>
    </citation>
    <scope>NUCLEOTIDE SEQUENCE [LARGE SCALE GENOMIC DNA]</scope>
    <source>
        <strain evidence="10 11">DSM 10617</strain>
    </source>
</reference>
<dbReference type="InterPro" id="IPR022907">
    <property type="entry name" value="VapC_family"/>
</dbReference>
<keyword evidence="5 8" id="KW-0378">Hydrolase</keyword>
<dbReference type="PANTHER" id="PTHR33653">
    <property type="entry name" value="RIBONUCLEASE VAPC2"/>
    <property type="match status" value="1"/>
</dbReference>
<evidence type="ECO:0000256" key="5">
    <source>
        <dbReference type="ARBA" id="ARBA00022801"/>
    </source>
</evidence>
<dbReference type="CDD" id="cd18747">
    <property type="entry name" value="PIN_VapC4-5_FitB-like"/>
    <property type="match status" value="1"/>
</dbReference>
<dbReference type="Proteomes" id="UP000293433">
    <property type="component" value="Unassembled WGS sequence"/>
</dbReference>
<dbReference type="SUPFAM" id="SSF88723">
    <property type="entry name" value="PIN domain-like"/>
    <property type="match status" value="1"/>
</dbReference>
<keyword evidence="10" id="KW-0255">Endonuclease</keyword>
<accession>A0A4Q7LRV2</accession>
<dbReference type="InterPro" id="IPR050556">
    <property type="entry name" value="Type_II_TA_system_RNase"/>
</dbReference>
<dbReference type="AlphaFoldDB" id="A0A4Q7LRV2"/>
<evidence type="ECO:0000256" key="7">
    <source>
        <dbReference type="ARBA" id="ARBA00038093"/>
    </source>
</evidence>
<dbReference type="GO" id="GO:0090729">
    <property type="term" value="F:toxin activity"/>
    <property type="evidence" value="ECO:0007669"/>
    <property type="project" value="UniProtKB-KW"/>
</dbReference>
<dbReference type="GO" id="GO:0000287">
    <property type="term" value="F:magnesium ion binding"/>
    <property type="evidence" value="ECO:0007669"/>
    <property type="project" value="UniProtKB-UniRule"/>
</dbReference>
<comment type="function">
    <text evidence="8">Toxic component of a toxin-antitoxin (TA) system. An RNase.</text>
</comment>
<gene>
    <name evidence="8" type="primary">vapC</name>
    <name evidence="10" type="ORF">EV685_1698</name>
</gene>
<dbReference type="Gene3D" id="3.40.50.1010">
    <property type="entry name" value="5'-nuclease"/>
    <property type="match status" value="1"/>
</dbReference>
<evidence type="ECO:0000313" key="11">
    <source>
        <dbReference type="Proteomes" id="UP000293433"/>
    </source>
</evidence>
<evidence type="ECO:0000313" key="10">
    <source>
        <dbReference type="EMBL" id="RZS57133.1"/>
    </source>
</evidence>
<dbReference type="GO" id="GO:0004540">
    <property type="term" value="F:RNA nuclease activity"/>
    <property type="evidence" value="ECO:0007669"/>
    <property type="project" value="InterPro"/>
</dbReference>
<comment type="caution">
    <text evidence="10">The sequence shown here is derived from an EMBL/GenBank/DDBJ whole genome shotgun (WGS) entry which is preliminary data.</text>
</comment>
<dbReference type="EMBL" id="SGWV01000008">
    <property type="protein sequence ID" value="RZS57133.1"/>
    <property type="molecule type" value="Genomic_DNA"/>
</dbReference>
<dbReference type="HAMAP" id="MF_00265">
    <property type="entry name" value="VapC_Nob1"/>
    <property type="match status" value="1"/>
</dbReference>
<evidence type="ECO:0000256" key="2">
    <source>
        <dbReference type="ARBA" id="ARBA00022649"/>
    </source>
</evidence>
<dbReference type="GO" id="GO:0016787">
    <property type="term" value="F:hydrolase activity"/>
    <property type="evidence" value="ECO:0007669"/>
    <property type="project" value="UniProtKB-KW"/>
</dbReference>
<dbReference type="PANTHER" id="PTHR33653:SF1">
    <property type="entry name" value="RIBONUCLEASE VAPC2"/>
    <property type="match status" value="1"/>
</dbReference>
<protein>
    <recommendedName>
        <fullName evidence="8">Ribonuclease VapC</fullName>
        <shortName evidence="8">RNase VapC</shortName>
        <ecNumber evidence="8">3.1.-.-</ecNumber>
    </recommendedName>
    <alternativeName>
        <fullName evidence="8">Toxin VapC</fullName>
    </alternativeName>
</protein>
<evidence type="ECO:0000256" key="6">
    <source>
        <dbReference type="ARBA" id="ARBA00022842"/>
    </source>
</evidence>
<comment type="similarity">
    <text evidence="7 8">Belongs to the PINc/VapC protein family.</text>
</comment>
<feature type="binding site" evidence="8">
    <location>
        <position position="108"/>
    </location>
    <ligand>
        <name>Mg(2+)</name>
        <dbReference type="ChEBI" id="CHEBI:18420"/>
    </ligand>
</feature>
<dbReference type="EC" id="3.1.-.-" evidence="8"/>
<evidence type="ECO:0000256" key="8">
    <source>
        <dbReference type="HAMAP-Rule" id="MF_00265"/>
    </source>
</evidence>
<dbReference type="InterPro" id="IPR002716">
    <property type="entry name" value="PIN_dom"/>
</dbReference>
<evidence type="ECO:0000256" key="4">
    <source>
        <dbReference type="ARBA" id="ARBA00022723"/>
    </source>
</evidence>
<name>A0A4Q7LRV2_9BURK</name>